<sequence>MNELHVYNLDWAKTYLKKHGLVENTSHGVWSLTNKG</sequence>
<dbReference type="AlphaFoldDB" id="A0A1X4G688"/>
<gene>
    <name evidence="2" type="ORF">B7O87_09570</name>
</gene>
<dbReference type="RefSeq" id="WP_071985101.1">
    <property type="nucleotide sequence ID" value="NZ_NBYN01000049.1"/>
</dbReference>
<name>A0A1X4G688_9CYAN</name>
<evidence type="ECO:0000313" key="3">
    <source>
        <dbReference type="Proteomes" id="UP000192997"/>
    </source>
</evidence>
<dbReference type="Proteomes" id="UP000192997">
    <property type="component" value="Unassembled WGS sequence"/>
</dbReference>
<organism evidence="2 3">
    <name type="scientific">Cylindrospermopsis raciborskii CENA303</name>
    <dbReference type="NCBI Taxonomy" id="1170769"/>
    <lineage>
        <taxon>Bacteria</taxon>
        <taxon>Bacillati</taxon>
        <taxon>Cyanobacteriota</taxon>
        <taxon>Cyanophyceae</taxon>
        <taxon>Nostocales</taxon>
        <taxon>Aphanizomenonaceae</taxon>
        <taxon>Cylindrospermopsis</taxon>
    </lineage>
</organism>
<protein>
    <recommendedName>
        <fullName evidence="1">Restriction system protein Mrr-like N-terminal domain-containing protein</fullName>
    </recommendedName>
</protein>
<comment type="caution">
    <text evidence="2">The sequence shown here is derived from an EMBL/GenBank/DDBJ whole genome shotgun (WGS) entry which is preliminary data.</text>
</comment>
<dbReference type="Pfam" id="PF14338">
    <property type="entry name" value="Mrr_N"/>
    <property type="match status" value="1"/>
</dbReference>
<evidence type="ECO:0000259" key="1">
    <source>
        <dbReference type="Pfam" id="PF14338"/>
    </source>
</evidence>
<proteinExistence type="predicted"/>
<accession>A0A1X4G688</accession>
<dbReference type="InterPro" id="IPR025745">
    <property type="entry name" value="Mrr-like_N_dom"/>
</dbReference>
<evidence type="ECO:0000313" key="2">
    <source>
        <dbReference type="EMBL" id="OSO90288.1"/>
    </source>
</evidence>
<dbReference type="EMBL" id="NBYN01000049">
    <property type="protein sequence ID" value="OSO90288.1"/>
    <property type="molecule type" value="Genomic_DNA"/>
</dbReference>
<feature type="domain" description="Restriction system protein Mrr-like N-terminal" evidence="1">
    <location>
        <begin position="7"/>
        <end position="36"/>
    </location>
</feature>
<reference evidence="3" key="1">
    <citation type="submission" date="2017-04" db="EMBL/GenBank/DDBJ databases">
        <authorList>
            <person name="Abreu V.A."/>
            <person name="Popin R.V."/>
            <person name="Rigonato J."/>
            <person name="Andreote A.P."/>
            <person name="Schaker P.C."/>
            <person name="Hoff-Risseti C."/>
            <person name="Alvarenga D.O."/>
            <person name="Varani A.M."/>
            <person name="Fiore M.F."/>
        </authorList>
    </citation>
    <scope>NUCLEOTIDE SEQUENCE [LARGE SCALE GENOMIC DNA]</scope>
    <source>
        <strain evidence="3">CENA303</strain>
    </source>
</reference>